<keyword evidence="2 7" id="KW-0808">Transferase</keyword>
<gene>
    <name evidence="9" type="ORF">LSH36_95g05028</name>
</gene>
<evidence type="ECO:0000256" key="2">
    <source>
        <dbReference type="ARBA" id="ARBA00022679"/>
    </source>
</evidence>
<evidence type="ECO:0000313" key="9">
    <source>
        <dbReference type="EMBL" id="KAK2162619.1"/>
    </source>
</evidence>
<evidence type="ECO:0000256" key="6">
    <source>
        <dbReference type="ARBA" id="ARBA00023315"/>
    </source>
</evidence>
<sequence>MDIEKPRRYTQIYIHDEPEWKASAFKKTSPRKGLWEKLTGAYRESYYDPISSGYSHLLSMAYFWFMSISGLYLMLNYTIPERYSDWDPMSRYYLKVAACFIFCQISTNFFCVRFYDSFLKKSKDRPNQIDRSNKINNSSLRLMNNKREANDATFGDSPKFCDVCDLTMPYRTHHCRICKQCVLKRDHHCFFTGICIGYFNQRYFVVMNFYIALSCGWGISELVHFLVNKFEPRDNWDYFLPLTCYRWLLGSVSFRDMLTMLHVYGQWWIGFMAFSMLAWNIFVIFLGKTSHEIQHGVNVRSSVSVSGRLRSVFSDFWLLNFLFPTVIIFKQENDGTCWPDLKLNYITTTHVVQSSA</sequence>
<dbReference type="InterPro" id="IPR001594">
    <property type="entry name" value="Palmitoyltrfase_DHHC"/>
</dbReference>
<keyword evidence="3 7" id="KW-0812">Transmembrane</keyword>
<comment type="domain">
    <text evidence="7">The DHHC domain is required for palmitoyltransferase activity.</text>
</comment>
<dbReference type="AlphaFoldDB" id="A0AAD9K0D3"/>
<dbReference type="InterPro" id="IPR039859">
    <property type="entry name" value="PFA4/ZDH16/20/ERF2-like"/>
</dbReference>
<reference evidence="9" key="1">
    <citation type="journal article" date="2023" name="Mol. Biol. Evol.">
        <title>Third-Generation Sequencing Reveals the Adaptive Role of the Epigenome in Three Deep-Sea Polychaetes.</title>
        <authorList>
            <person name="Perez M."/>
            <person name="Aroh O."/>
            <person name="Sun Y."/>
            <person name="Lan Y."/>
            <person name="Juniper S.K."/>
            <person name="Young C.R."/>
            <person name="Angers B."/>
            <person name="Qian P.Y."/>
        </authorList>
    </citation>
    <scope>NUCLEOTIDE SEQUENCE</scope>
    <source>
        <strain evidence="9">P08H-3</strain>
    </source>
</reference>
<accession>A0AAD9K0D3</accession>
<protein>
    <recommendedName>
        <fullName evidence="7">Palmitoyltransferase</fullName>
        <ecNumber evidence="7">2.3.1.225</ecNumber>
    </recommendedName>
</protein>
<keyword evidence="10" id="KW-1185">Reference proteome</keyword>
<name>A0AAD9K0D3_9ANNE</name>
<dbReference type="GO" id="GO:0019706">
    <property type="term" value="F:protein-cysteine S-palmitoyltransferase activity"/>
    <property type="evidence" value="ECO:0007669"/>
    <property type="project" value="UniProtKB-EC"/>
</dbReference>
<dbReference type="PROSITE" id="PS50216">
    <property type="entry name" value="DHHC"/>
    <property type="match status" value="1"/>
</dbReference>
<dbReference type="EC" id="2.3.1.225" evidence="7"/>
<dbReference type="GO" id="GO:0016020">
    <property type="term" value="C:membrane"/>
    <property type="evidence" value="ECO:0007669"/>
    <property type="project" value="UniProtKB-SubCell"/>
</dbReference>
<feature type="domain" description="Palmitoyltransferase DHHC" evidence="8">
    <location>
        <begin position="157"/>
        <end position="293"/>
    </location>
</feature>
<evidence type="ECO:0000313" key="10">
    <source>
        <dbReference type="Proteomes" id="UP001208570"/>
    </source>
</evidence>
<comment type="catalytic activity">
    <reaction evidence="7">
        <text>L-cysteinyl-[protein] + hexadecanoyl-CoA = S-hexadecanoyl-L-cysteinyl-[protein] + CoA</text>
        <dbReference type="Rhea" id="RHEA:36683"/>
        <dbReference type="Rhea" id="RHEA-COMP:10131"/>
        <dbReference type="Rhea" id="RHEA-COMP:11032"/>
        <dbReference type="ChEBI" id="CHEBI:29950"/>
        <dbReference type="ChEBI" id="CHEBI:57287"/>
        <dbReference type="ChEBI" id="CHEBI:57379"/>
        <dbReference type="ChEBI" id="CHEBI:74151"/>
        <dbReference type="EC" id="2.3.1.225"/>
    </reaction>
</comment>
<comment type="similarity">
    <text evidence="7">Belongs to the DHHC palmitoyltransferase family.</text>
</comment>
<keyword evidence="4 7" id="KW-1133">Transmembrane helix</keyword>
<dbReference type="Proteomes" id="UP001208570">
    <property type="component" value="Unassembled WGS sequence"/>
</dbReference>
<evidence type="ECO:0000256" key="7">
    <source>
        <dbReference type="RuleBase" id="RU079119"/>
    </source>
</evidence>
<keyword evidence="6 7" id="KW-0012">Acyltransferase</keyword>
<dbReference type="EMBL" id="JAODUP010000095">
    <property type="protein sequence ID" value="KAK2162619.1"/>
    <property type="molecule type" value="Genomic_DNA"/>
</dbReference>
<dbReference type="PANTHER" id="PTHR12246">
    <property type="entry name" value="PALMITOYLTRANSFERASE ZDHHC16"/>
    <property type="match status" value="1"/>
</dbReference>
<comment type="caution">
    <text evidence="9">The sequence shown here is derived from an EMBL/GenBank/DDBJ whole genome shotgun (WGS) entry which is preliminary data.</text>
</comment>
<proteinExistence type="inferred from homology"/>
<organism evidence="9 10">
    <name type="scientific">Paralvinella palmiformis</name>
    <dbReference type="NCBI Taxonomy" id="53620"/>
    <lineage>
        <taxon>Eukaryota</taxon>
        <taxon>Metazoa</taxon>
        <taxon>Spiralia</taxon>
        <taxon>Lophotrochozoa</taxon>
        <taxon>Annelida</taxon>
        <taxon>Polychaeta</taxon>
        <taxon>Sedentaria</taxon>
        <taxon>Canalipalpata</taxon>
        <taxon>Terebellida</taxon>
        <taxon>Terebelliformia</taxon>
        <taxon>Alvinellidae</taxon>
        <taxon>Paralvinella</taxon>
    </lineage>
</organism>
<evidence type="ECO:0000259" key="8">
    <source>
        <dbReference type="Pfam" id="PF01529"/>
    </source>
</evidence>
<comment type="subcellular location">
    <subcellularLocation>
        <location evidence="1">Membrane</location>
        <topology evidence="1">Multi-pass membrane protein</topology>
    </subcellularLocation>
</comment>
<evidence type="ECO:0000256" key="4">
    <source>
        <dbReference type="ARBA" id="ARBA00022989"/>
    </source>
</evidence>
<dbReference type="Pfam" id="PF01529">
    <property type="entry name" value="DHHC"/>
    <property type="match status" value="1"/>
</dbReference>
<evidence type="ECO:0000256" key="1">
    <source>
        <dbReference type="ARBA" id="ARBA00004141"/>
    </source>
</evidence>
<feature type="transmembrane region" description="Helical" evidence="7">
    <location>
        <begin position="209"/>
        <end position="227"/>
    </location>
</feature>
<feature type="transmembrane region" description="Helical" evidence="7">
    <location>
        <begin position="92"/>
        <end position="115"/>
    </location>
</feature>
<keyword evidence="5 7" id="KW-0472">Membrane</keyword>
<feature type="transmembrane region" description="Helical" evidence="7">
    <location>
        <begin position="61"/>
        <end position="80"/>
    </location>
</feature>
<evidence type="ECO:0000256" key="5">
    <source>
        <dbReference type="ARBA" id="ARBA00023136"/>
    </source>
</evidence>
<feature type="transmembrane region" description="Helical" evidence="7">
    <location>
        <begin position="267"/>
        <end position="286"/>
    </location>
</feature>
<evidence type="ECO:0000256" key="3">
    <source>
        <dbReference type="ARBA" id="ARBA00022692"/>
    </source>
</evidence>